<dbReference type="RefSeq" id="WP_169809578.1">
    <property type="nucleotide sequence ID" value="NZ_BDCO01000002.1"/>
</dbReference>
<feature type="domain" description="Right handed beta helix" evidence="1">
    <location>
        <begin position="390"/>
        <end position="509"/>
    </location>
</feature>
<dbReference type="SMART" id="SM00710">
    <property type="entry name" value="PbH1"/>
    <property type="match status" value="4"/>
</dbReference>
<keyword evidence="3" id="KW-1185">Reference proteome</keyword>
<dbReference type="SUPFAM" id="SSF51126">
    <property type="entry name" value="Pectin lyase-like"/>
    <property type="match status" value="1"/>
</dbReference>
<name>A0A146G5I6_TERSA</name>
<dbReference type="Pfam" id="PF13229">
    <property type="entry name" value="Beta_helix"/>
    <property type="match status" value="1"/>
</dbReference>
<protein>
    <submittedName>
        <fullName evidence="2">Right handed beta helix region</fullName>
    </submittedName>
</protein>
<organism evidence="2 3">
    <name type="scientific">Terrimicrobium sacchariphilum</name>
    <dbReference type="NCBI Taxonomy" id="690879"/>
    <lineage>
        <taxon>Bacteria</taxon>
        <taxon>Pseudomonadati</taxon>
        <taxon>Verrucomicrobiota</taxon>
        <taxon>Terrimicrobiia</taxon>
        <taxon>Terrimicrobiales</taxon>
        <taxon>Terrimicrobiaceae</taxon>
        <taxon>Terrimicrobium</taxon>
    </lineage>
</organism>
<dbReference type="Proteomes" id="UP000076023">
    <property type="component" value="Unassembled WGS sequence"/>
</dbReference>
<evidence type="ECO:0000313" key="3">
    <source>
        <dbReference type="Proteomes" id="UP000076023"/>
    </source>
</evidence>
<reference evidence="3" key="1">
    <citation type="journal article" date="2017" name="Genome Announc.">
        <title>Draft Genome Sequence of Terrimicrobium sacchariphilum NM-5T, a Facultative Anaerobic Soil Bacterium of the Class Spartobacteria.</title>
        <authorList>
            <person name="Qiu Y.L."/>
            <person name="Tourlousse D.M."/>
            <person name="Matsuura N."/>
            <person name="Ohashi A."/>
            <person name="Sekiguchi Y."/>
        </authorList>
    </citation>
    <scope>NUCLEOTIDE SEQUENCE [LARGE SCALE GENOMIC DNA]</scope>
    <source>
        <strain evidence="3">NM-5</strain>
    </source>
</reference>
<dbReference type="InterPro" id="IPR012334">
    <property type="entry name" value="Pectin_lyas_fold"/>
</dbReference>
<dbReference type="Gene3D" id="2.160.20.10">
    <property type="entry name" value="Single-stranded right-handed beta-helix, Pectin lyase-like"/>
    <property type="match status" value="2"/>
</dbReference>
<sequence>MKKSFLPFVTAFCLGATAVHSSDDFRPALEQAVKSGAHEFTIPAGTYHLKPVGGDNNHVTVNNAKDLTINAEGVKLICGDMTRAVTIKNSRNVTLKGLTIDYDPLPYTQGDIIATAPDDSWVDVRIHAGYPRKPYSRIDVIDPATRFRKRGMPFLWGAKGEMRGEDVVRVYVKDIGKIAKVGDMASMSGGPRPGGVAHAVAIENCAGTVFEGVSVFSAPGFGIIEQDGDGGMRYTRCKVVPGPKPEGATQERLLSSVWDAMQSKTMKRGPLVEQCEIRDAGDDSWSVQSSDFMVVAVDGSTATLTFRDEHCLGPQVGDSLATSLDGKTAEIIAKEYVKLPDDLARKVTEAPQWTLWRTNTKAVKVTVKGDVPFLVGESVYCPDRQGNGFIFRNNITRSSGRILIKAGDGMIEGNQIFDGHSGVTVSPEVPGEAAAGIRNLVIRNNTFKGTGYFCPSWSTDQAGCISIAAGAKYPVFQNIRIEGNRFEDFNGPGIVLFAAKGVSIRDNLFARVMTAPPSVTGAGKGVNGESLLWLTRSSDITTSGNKVYEPGAYLKATVSGKDVAQDTLDKLAEGFSIETAPSPFNLTQPSH</sequence>
<accession>A0A146G5I6</accession>
<evidence type="ECO:0000259" key="1">
    <source>
        <dbReference type="Pfam" id="PF13229"/>
    </source>
</evidence>
<dbReference type="InParanoid" id="A0A146G5I6"/>
<proteinExistence type="predicted"/>
<dbReference type="InterPro" id="IPR039448">
    <property type="entry name" value="Beta_helix"/>
</dbReference>
<dbReference type="InterPro" id="IPR011050">
    <property type="entry name" value="Pectin_lyase_fold/virulence"/>
</dbReference>
<dbReference type="InterPro" id="IPR006626">
    <property type="entry name" value="PbH1"/>
</dbReference>
<dbReference type="AlphaFoldDB" id="A0A146G5I6"/>
<comment type="caution">
    <text evidence="2">The sequence shown here is derived from an EMBL/GenBank/DDBJ whole genome shotgun (WGS) entry which is preliminary data.</text>
</comment>
<dbReference type="STRING" id="690879.TSACC_21450"/>
<dbReference type="EMBL" id="BDCO01000002">
    <property type="protein sequence ID" value="GAT33045.1"/>
    <property type="molecule type" value="Genomic_DNA"/>
</dbReference>
<gene>
    <name evidence="2" type="ORF">TSACC_21450</name>
</gene>
<evidence type="ECO:0000313" key="2">
    <source>
        <dbReference type="EMBL" id="GAT33045.1"/>
    </source>
</evidence>